<dbReference type="SUPFAM" id="SSF51735">
    <property type="entry name" value="NAD(P)-binding Rossmann-fold domains"/>
    <property type="match status" value="1"/>
</dbReference>
<dbReference type="Pfam" id="PF01370">
    <property type="entry name" value="Epimerase"/>
    <property type="match status" value="1"/>
</dbReference>
<organism evidence="3 4">
    <name type="scientific">Candidatus Komeilibacteria bacterium CG_4_9_14_0_8_um_filter_36_9</name>
    <dbReference type="NCBI Taxonomy" id="1974473"/>
    <lineage>
        <taxon>Bacteria</taxon>
        <taxon>Candidatus Komeiliibacteriota</taxon>
    </lineage>
</organism>
<dbReference type="GO" id="GO:0048270">
    <property type="term" value="F:methionine adenosyltransferase regulator activity"/>
    <property type="evidence" value="ECO:0007669"/>
    <property type="project" value="TreeGrafter"/>
</dbReference>
<dbReference type="Gene3D" id="3.40.50.720">
    <property type="entry name" value="NAD(P)-binding Rossmann-like Domain"/>
    <property type="match status" value="1"/>
</dbReference>
<dbReference type="GO" id="GO:0008831">
    <property type="term" value="F:dTDP-4-dehydrorhamnose reductase activity"/>
    <property type="evidence" value="ECO:0007669"/>
    <property type="project" value="UniProtKB-EC"/>
</dbReference>
<dbReference type="PANTHER" id="PTHR10491:SF4">
    <property type="entry name" value="METHIONINE ADENOSYLTRANSFERASE 2 SUBUNIT BETA"/>
    <property type="match status" value="1"/>
</dbReference>
<comment type="similarity">
    <text evidence="1">Belongs to the dTDP-4-dehydrorhamnose reductase family.</text>
</comment>
<sequence>MKILILGKGYISTRCADSWPDADICTDRINSIDDALQILEQNQPDVVLNAIGIKGKPNVDWCETHQEETMWGNVVVPIMIAKACQEKNIYLLHIGSGCVYYGDSPSPNG</sequence>
<dbReference type="EC" id="1.1.1.133" evidence="1"/>
<dbReference type="GO" id="GO:0048269">
    <property type="term" value="C:methionine adenosyltransferase complex"/>
    <property type="evidence" value="ECO:0007669"/>
    <property type="project" value="TreeGrafter"/>
</dbReference>
<dbReference type="Proteomes" id="UP000230136">
    <property type="component" value="Unassembled WGS sequence"/>
</dbReference>
<dbReference type="EMBL" id="PFSY01000043">
    <property type="protein sequence ID" value="PJC02155.1"/>
    <property type="molecule type" value="Genomic_DNA"/>
</dbReference>
<comment type="function">
    <text evidence="1">Catalyzes the reduction of dTDP-6-deoxy-L-lyxo-4-hexulose to yield dTDP-L-rhamnose.</text>
</comment>
<dbReference type="AlphaFoldDB" id="A0A2M8DRY3"/>
<accession>A0A2M8DRY3</accession>
<keyword evidence="1" id="KW-0560">Oxidoreductase</keyword>
<gene>
    <name evidence="3" type="ORF">CO073_00955</name>
</gene>
<reference evidence="4" key="1">
    <citation type="submission" date="2017-09" db="EMBL/GenBank/DDBJ databases">
        <title>Depth-based differentiation of microbial function through sediment-hosted aquifers and enrichment of novel symbionts in the deep terrestrial subsurface.</title>
        <authorList>
            <person name="Probst A.J."/>
            <person name="Ladd B."/>
            <person name="Jarett J.K."/>
            <person name="Geller-Mcgrath D.E."/>
            <person name="Sieber C.M.K."/>
            <person name="Emerson J.B."/>
            <person name="Anantharaman K."/>
            <person name="Thomas B.C."/>
            <person name="Malmstrom R."/>
            <person name="Stieglmeier M."/>
            <person name="Klingl A."/>
            <person name="Woyke T."/>
            <person name="Ryan C.M."/>
            <person name="Banfield J.F."/>
        </authorList>
    </citation>
    <scope>NUCLEOTIDE SEQUENCE [LARGE SCALE GENOMIC DNA]</scope>
</reference>
<proteinExistence type="inferred from homology"/>
<dbReference type="InterPro" id="IPR005913">
    <property type="entry name" value="dTDP_dehydrorham_reduct"/>
</dbReference>
<comment type="caution">
    <text evidence="3">The sequence shown here is derived from an EMBL/GenBank/DDBJ whole genome shotgun (WGS) entry which is preliminary data.</text>
</comment>
<comment type="pathway">
    <text evidence="1">Carbohydrate biosynthesis; dTDP-L-rhamnose biosynthesis.</text>
</comment>
<evidence type="ECO:0000256" key="1">
    <source>
        <dbReference type="RuleBase" id="RU364082"/>
    </source>
</evidence>
<evidence type="ECO:0000313" key="3">
    <source>
        <dbReference type="EMBL" id="PJC02155.1"/>
    </source>
</evidence>
<keyword evidence="1" id="KW-0521">NADP</keyword>
<dbReference type="InterPro" id="IPR036291">
    <property type="entry name" value="NAD(P)-bd_dom_sf"/>
</dbReference>
<evidence type="ECO:0000259" key="2">
    <source>
        <dbReference type="Pfam" id="PF01370"/>
    </source>
</evidence>
<dbReference type="InterPro" id="IPR001509">
    <property type="entry name" value="Epimerase_deHydtase"/>
</dbReference>
<protein>
    <recommendedName>
        <fullName evidence="1">dTDP-4-dehydrorhamnose reductase</fullName>
        <ecNumber evidence="1">1.1.1.133</ecNumber>
    </recommendedName>
</protein>
<feature type="domain" description="NAD-dependent epimerase/dehydratase" evidence="2">
    <location>
        <begin position="29"/>
        <end position="103"/>
    </location>
</feature>
<dbReference type="GO" id="GO:0006556">
    <property type="term" value="P:S-adenosylmethionine biosynthetic process"/>
    <property type="evidence" value="ECO:0007669"/>
    <property type="project" value="TreeGrafter"/>
</dbReference>
<dbReference type="PANTHER" id="PTHR10491">
    <property type="entry name" value="DTDP-4-DEHYDRORHAMNOSE REDUCTASE"/>
    <property type="match status" value="1"/>
</dbReference>
<evidence type="ECO:0000313" key="4">
    <source>
        <dbReference type="Proteomes" id="UP000230136"/>
    </source>
</evidence>
<name>A0A2M8DRY3_9BACT</name>